<dbReference type="GO" id="GO:0071555">
    <property type="term" value="P:cell wall organization"/>
    <property type="evidence" value="ECO:0007669"/>
    <property type="project" value="UniProtKB-KW"/>
</dbReference>
<evidence type="ECO:0000256" key="4">
    <source>
        <dbReference type="RuleBase" id="RU003495"/>
    </source>
</evidence>
<evidence type="ECO:0000256" key="5">
    <source>
        <dbReference type="SAM" id="MobiDB-lite"/>
    </source>
</evidence>
<dbReference type="GO" id="GO:0008932">
    <property type="term" value="F:lytic endotransglycosylase activity"/>
    <property type="evidence" value="ECO:0007669"/>
    <property type="project" value="UniProtKB-UniRule"/>
</dbReference>
<comment type="function">
    <text evidence="3">Lytic transglycosylase with a strong preference for naked glycan strands that lack stem peptides.</text>
</comment>
<dbReference type="HAMAP" id="MF_02071">
    <property type="entry name" value="RlpA"/>
    <property type="match status" value="1"/>
</dbReference>
<dbReference type="CDD" id="cd22268">
    <property type="entry name" value="DPBB_RlpA-like"/>
    <property type="match status" value="1"/>
</dbReference>
<feature type="domain" description="RlpA-like protein double-psi beta-barrel" evidence="6">
    <location>
        <begin position="127"/>
        <end position="215"/>
    </location>
</feature>
<evidence type="ECO:0000313" key="7">
    <source>
        <dbReference type="EMBL" id="SCM73751.1"/>
    </source>
</evidence>
<evidence type="ECO:0000259" key="6">
    <source>
        <dbReference type="Pfam" id="PF03330"/>
    </source>
</evidence>
<sequence precursor="true">MKYSRWPSMLAVAVTCMLLTAPMKADAASASSPSDNTSSGVSASAASKKSQKSESRSAKSEKSKKSKSSDKSEKASSSGKSAKSDSSDKSSKSRKAAKSSTKTKQVSEQGADNRDIWLKRAQESEVFAGKASWYGRDSHGGATASGLSYDMYTFTAAHRTLPMGTVVRVTDQENGKSVMVCVTDRGPFVRGRIIDLSFAAAKQLDLGRRGVGKVELEVVSDESGTPLQADLAYYVHYSAAMGDERIGPFRAFADAAAMHEALRQAHPEAEVVLDQSR</sequence>
<feature type="signal peptide" evidence="3">
    <location>
        <begin position="1"/>
        <end position="27"/>
    </location>
</feature>
<dbReference type="EMBL" id="FMJC01000002">
    <property type="protein sequence ID" value="SCM73751.1"/>
    <property type="molecule type" value="Genomic_DNA"/>
</dbReference>
<keyword evidence="7" id="KW-0449">Lipoprotein</keyword>
<evidence type="ECO:0000256" key="1">
    <source>
        <dbReference type="ARBA" id="ARBA00023239"/>
    </source>
</evidence>
<evidence type="ECO:0000256" key="3">
    <source>
        <dbReference type="HAMAP-Rule" id="MF_02071"/>
    </source>
</evidence>
<organism evidence="7">
    <name type="scientific">uncultured Desulfovibrio sp</name>
    <dbReference type="NCBI Taxonomy" id="167968"/>
    <lineage>
        <taxon>Bacteria</taxon>
        <taxon>Pseudomonadati</taxon>
        <taxon>Thermodesulfobacteriota</taxon>
        <taxon>Desulfovibrionia</taxon>
        <taxon>Desulfovibrionales</taxon>
        <taxon>Desulfovibrionaceae</taxon>
        <taxon>Desulfovibrio</taxon>
        <taxon>environmental samples</taxon>
    </lineage>
</organism>
<feature type="compositionally biased region" description="Basic and acidic residues" evidence="5">
    <location>
        <begin position="82"/>
        <end position="91"/>
    </location>
</feature>
<dbReference type="PANTHER" id="PTHR34183:SF1">
    <property type="entry name" value="ENDOLYTIC PEPTIDOGLYCAN TRANSGLYCOSYLASE RLPA"/>
    <property type="match status" value="1"/>
</dbReference>
<protein>
    <recommendedName>
        <fullName evidence="3">Probable endolytic peptidoglycan transglycosylase RlpA</fullName>
        <ecNumber evidence="3">4.2.2.-</ecNumber>
    </recommendedName>
</protein>
<keyword evidence="1 3" id="KW-0456">Lyase</keyword>
<dbReference type="AlphaFoldDB" id="A0A212L868"/>
<dbReference type="InterPro" id="IPR009009">
    <property type="entry name" value="RlpA-like_DPBB"/>
</dbReference>
<evidence type="ECO:0000256" key="2">
    <source>
        <dbReference type="ARBA" id="ARBA00023316"/>
    </source>
</evidence>
<dbReference type="SUPFAM" id="SSF50685">
    <property type="entry name" value="Barwin-like endoglucanases"/>
    <property type="match status" value="1"/>
</dbReference>
<dbReference type="GO" id="GO:0000270">
    <property type="term" value="P:peptidoglycan metabolic process"/>
    <property type="evidence" value="ECO:0007669"/>
    <property type="project" value="UniProtKB-UniRule"/>
</dbReference>
<feature type="compositionally biased region" description="Basic and acidic residues" evidence="5">
    <location>
        <begin position="51"/>
        <end position="74"/>
    </location>
</feature>
<gene>
    <name evidence="3" type="primary">rlpA</name>
    <name evidence="7" type="ORF">KL86DES1_21499</name>
</gene>
<dbReference type="InterPro" id="IPR034718">
    <property type="entry name" value="RlpA"/>
</dbReference>
<feature type="compositionally biased region" description="Low complexity" evidence="5">
    <location>
        <begin position="98"/>
        <end position="107"/>
    </location>
</feature>
<name>A0A212L868_9BACT</name>
<dbReference type="PANTHER" id="PTHR34183">
    <property type="entry name" value="ENDOLYTIC PEPTIDOGLYCAN TRANSGLYCOSYLASE RLPA"/>
    <property type="match status" value="1"/>
</dbReference>
<comment type="similarity">
    <text evidence="3 4">Belongs to the RlpA family.</text>
</comment>
<dbReference type="InterPro" id="IPR036908">
    <property type="entry name" value="RlpA-like_sf"/>
</dbReference>
<feature type="region of interest" description="Disordered" evidence="5">
    <location>
        <begin position="25"/>
        <end position="115"/>
    </location>
</feature>
<dbReference type="Gene3D" id="2.40.40.10">
    <property type="entry name" value="RlpA-like domain"/>
    <property type="match status" value="1"/>
</dbReference>
<dbReference type="InterPro" id="IPR012997">
    <property type="entry name" value="RplA"/>
</dbReference>
<accession>A0A212L868</accession>
<proteinExistence type="inferred from homology"/>
<dbReference type="NCBIfam" id="TIGR00413">
    <property type="entry name" value="rlpA"/>
    <property type="match status" value="1"/>
</dbReference>
<feature type="chain" id="PRO_5013405009" description="Probable endolytic peptidoglycan transglycosylase RlpA" evidence="3">
    <location>
        <begin position="28"/>
        <end position="277"/>
    </location>
</feature>
<keyword evidence="3" id="KW-0732">Signal</keyword>
<keyword evidence="2 3" id="KW-0961">Cell wall biogenesis/degradation</keyword>
<dbReference type="EC" id="4.2.2.-" evidence="3"/>
<reference evidence="7" key="1">
    <citation type="submission" date="2016-08" db="EMBL/GenBank/DDBJ databases">
        <authorList>
            <person name="Seilhamer J.J."/>
        </authorList>
    </citation>
    <scope>NUCLEOTIDE SEQUENCE</scope>
    <source>
        <strain evidence="7">86-1</strain>
    </source>
</reference>
<feature type="compositionally biased region" description="Low complexity" evidence="5">
    <location>
        <begin position="25"/>
        <end position="48"/>
    </location>
</feature>
<dbReference type="Pfam" id="PF03330">
    <property type="entry name" value="DPBB_1"/>
    <property type="match status" value="1"/>
</dbReference>